<evidence type="ECO:0000259" key="7">
    <source>
        <dbReference type="SMART" id="SM01005"/>
    </source>
</evidence>
<dbReference type="GO" id="GO:0008784">
    <property type="term" value="F:alanine racemase activity"/>
    <property type="evidence" value="ECO:0007669"/>
    <property type="project" value="UniProtKB-UniRule"/>
</dbReference>
<evidence type="ECO:0000256" key="1">
    <source>
        <dbReference type="ARBA" id="ARBA00001933"/>
    </source>
</evidence>
<keyword evidence="3 4" id="KW-0413">Isomerase</keyword>
<dbReference type="PANTHER" id="PTHR30511:SF0">
    <property type="entry name" value="ALANINE RACEMASE, CATABOLIC-RELATED"/>
    <property type="match status" value="1"/>
</dbReference>
<evidence type="ECO:0000256" key="2">
    <source>
        <dbReference type="ARBA" id="ARBA00022898"/>
    </source>
</evidence>
<dbReference type="SUPFAM" id="SSF50621">
    <property type="entry name" value="Alanine racemase C-terminal domain-like"/>
    <property type="match status" value="1"/>
</dbReference>
<gene>
    <name evidence="8" type="primary">alr</name>
    <name evidence="8" type="ORF">GKC30_09140</name>
</gene>
<evidence type="ECO:0000256" key="4">
    <source>
        <dbReference type="HAMAP-Rule" id="MF_01201"/>
    </source>
</evidence>
<comment type="catalytic activity">
    <reaction evidence="4">
        <text>L-alanine = D-alanine</text>
        <dbReference type="Rhea" id="RHEA:20249"/>
        <dbReference type="ChEBI" id="CHEBI:57416"/>
        <dbReference type="ChEBI" id="CHEBI:57972"/>
        <dbReference type="EC" id="5.1.1.1"/>
    </reaction>
</comment>
<dbReference type="Pfam" id="PF00842">
    <property type="entry name" value="Ala_racemase_C"/>
    <property type="match status" value="1"/>
</dbReference>
<dbReference type="InterPro" id="IPR001608">
    <property type="entry name" value="Ala_racemase_N"/>
</dbReference>
<dbReference type="SUPFAM" id="SSF51419">
    <property type="entry name" value="PLP-binding barrel"/>
    <property type="match status" value="1"/>
</dbReference>
<keyword evidence="2 4" id="KW-0663">Pyridoxal phosphate</keyword>
<dbReference type="NCBIfam" id="TIGR00492">
    <property type="entry name" value="alr"/>
    <property type="match status" value="1"/>
</dbReference>
<proteinExistence type="inferred from homology"/>
<dbReference type="PRINTS" id="PR00992">
    <property type="entry name" value="ALARACEMASE"/>
</dbReference>
<reference evidence="8 9" key="1">
    <citation type="submission" date="2019-11" db="EMBL/GenBank/DDBJ databases">
        <title>Pseudodesulfovibrio alkaliphilus, sp. nov., an alkaliphilic sulfate-reducing bacteria from mud volcano of Taman peninsula, Russia.</title>
        <authorList>
            <person name="Frolova A."/>
            <person name="Merkel A.Y."/>
            <person name="Slobodkin A.I."/>
        </authorList>
    </citation>
    <scope>NUCLEOTIDE SEQUENCE [LARGE SCALE GENOMIC DNA]</scope>
    <source>
        <strain evidence="8 9">F-1</strain>
    </source>
</reference>
<feature type="binding site" evidence="4 6">
    <location>
        <position position="313"/>
    </location>
    <ligand>
        <name>substrate</name>
    </ligand>
</feature>
<dbReference type="InterPro" id="IPR000821">
    <property type="entry name" value="Ala_racemase"/>
</dbReference>
<dbReference type="InterPro" id="IPR029066">
    <property type="entry name" value="PLP-binding_barrel"/>
</dbReference>
<dbReference type="PANTHER" id="PTHR30511">
    <property type="entry name" value="ALANINE RACEMASE"/>
    <property type="match status" value="1"/>
</dbReference>
<dbReference type="Gene3D" id="2.40.37.10">
    <property type="entry name" value="Lyase, Ornithine Decarboxylase, Chain A, domain 1"/>
    <property type="match status" value="1"/>
</dbReference>
<feature type="modified residue" description="N6-(pyridoxal phosphate)lysine" evidence="4 5">
    <location>
        <position position="35"/>
    </location>
</feature>
<evidence type="ECO:0000256" key="3">
    <source>
        <dbReference type="ARBA" id="ARBA00023235"/>
    </source>
</evidence>
<comment type="caution">
    <text evidence="8">The sequence shown here is derived from an EMBL/GenBank/DDBJ whole genome shotgun (WGS) entry which is preliminary data.</text>
</comment>
<dbReference type="SMART" id="SM01005">
    <property type="entry name" value="Ala_racemase_C"/>
    <property type="match status" value="1"/>
</dbReference>
<organism evidence="8 9">
    <name type="scientific">Pseudodesulfovibrio alkaliphilus</name>
    <dbReference type="NCBI Taxonomy" id="2661613"/>
    <lineage>
        <taxon>Bacteria</taxon>
        <taxon>Pseudomonadati</taxon>
        <taxon>Thermodesulfobacteriota</taxon>
        <taxon>Desulfovibrionia</taxon>
        <taxon>Desulfovibrionales</taxon>
        <taxon>Desulfovibrionaceae</taxon>
    </lineage>
</organism>
<comment type="similarity">
    <text evidence="4">Belongs to the alanine racemase family.</text>
</comment>
<comment type="pathway">
    <text evidence="4">Amino-acid biosynthesis; D-alanine biosynthesis; D-alanine from L-alanine: step 1/1.</text>
</comment>
<feature type="active site" description="Proton acceptor; specific for D-alanine" evidence="4">
    <location>
        <position position="35"/>
    </location>
</feature>
<comment type="cofactor">
    <cofactor evidence="1 4 5">
        <name>pyridoxal 5'-phosphate</name>
        <dbReference type="ChEBI" id="CHEBI:597326"/>
    </cofactor>
</comment>
<evidence type="ECO:0000313" key="9">
    <source>
        <dbReference type="Proteomes" id="UP000461162"/>
    </source>
</evidence>
<dbReference type="RefSeq" id="WP_155934313.1">
    <property type="nucleotide sequence ID" value="NZ_WODC01000005.1"/>
</dbReference>
<dbReference type="UniPathway" id="UPA00042">
    <property type="reaction ID" value="UER00497"/>
</dbReference>
<feature type="binding site" evidence="4 6">
    <location>
        <position position="133"/>
    </location>
    <ligand>
        <name>substrate</name>
    </ligand>
</feature>
<dbReference type="Gene3D" id="3.20.20.10">
    <property type="entry name" value="Alanine racemase"/>
    <property type="match status" value="1"/>
</dbReference>
<comment type="function">
    <text evidence="4">Catalyzes the interconversion of L-alanine and D-alanine. May also act on other amino acids.</text>
</comment>
<dbReference type="GO" id="GO:0030632">
    <property type="term" value="P:D-alanine biosynthetic process"/>
    <property type="evidence" value="ECO:0007669"/>
    <property type="project" value="UniProtKB-UniRule"/>
</dbReference>
<protein>
    <recommendedName>
        <fullName evidence="4">Alanine racemase</fullName>
        <ecNumber evidence="4">5.1.1.1</ecNumber>
    </recommendedName>
</protein>
<keyword evidence="9" id="KW-1185">Reference proteome</keyword>
<dbReference type="Pfam" id="PF01168">
    <property type="entry name" value="Ala_racemase_N"/>
    <property type="match status" value="1"/>
</dbReference>
<dbReference type="GO" id="GO:0030170">
    <property type="term" value="F:pyridoxal phosphate binding"/>
    <property type="evidence" value="ECO:0007669"/>
    <property type="project" value="UniProtKB-UniRule"/>
</dbReference>
<evidence type="ECO:0000256" key="5">
    <source>
        <dbReference type="PIRSR" id="PIRSR600821-50"/>
    </source>
</evidence>
<dbReference type="InterPro" id="IPR009006">
    <property type="entry name" value="Ala_racemase/Decarboxylase_C"/>
</dbReference>
<feature type="domain" description="Alanine racemase C-terminal" evidence="7">
    <location>
        <begin position="244"/>
        <end position="376"/>
    </location>
</feature>
<dbReference type="CDD" id="cd00430">
    <property type="entry name" value="PLPDE_III_AR"/>
    <property type="match status" value="1"/>
</dbReference>
<dbReference type="HAMAP" id="MF_01201">
    <property type="entry name" value="Ala_racemase"/>
    <property type="match status" value="1"/>
</dbReference>
<dbReference type="InterPro" id="IPR020622">
    <property type="entry name" value="Ala_racemase_pyridoxalP-BS"/>
</dbReference>
<evidence type="ECO:0000256" key="6">
    <source>
        <dbReference type="PIRSR" id="PIRSR600821-52"/>
    </source>
</evidence>
<dbReference type="GO" id="GO:0005829">
    <property type="term" value="C:cytosol"/>
    <property type="evidence" value="ECO:0007669"/>
    <property type="project" value="TreeGrafter"/>
</dbReference>
<sequence length="377" mass="40467">MIDYNKVRVEISLANLLANVRRFQGVCPTIIPVIKSDAYGHGLAEVARALQGEGIATLAVGFVNEAVALRRSGWVGRILALLGPVDDEDTVALWEHDILAAIANADQLARVAEAARTRGRLAVCLKFDTGMRRLGFRPEALPQLLDALAANPALVPVMASTHLASADMPDREAQVAVQAARFQDVIDVLARAGHRVEANIANSAGGMAHAGCRMDSMRLGIAMYGANPFYGTAWEEKGEGLAQTMQVSAPVLHVHTLARGEGVSYGWTYVTGRDREVAVVGVGYADNYSRSLSNRGFMNIKGHRVPILGRVCMQMTVVDVSRLVGEEGPGVRPGDRAWLLGGPGPGTIAPEELADWWDTIPYEVFCLLGMNPRSHAA</sequence>
<evidence type="ECO:0000313" key="8">
    <source>
        <dbReference type="EMBL" id="MUM77797.1"/>
    </source>
</evidence>
<accession>A0A7K1KP17</accession>
<dbReference type="PROSITE" id="PS00395">
    <property type="entry name" value="ALANINE_RACEMASE"/>
    <property type="match status" value="1"/>
</dbReference>
<dbReference type="InterPro" id="IPR011079">
    <property type="entry name" value="Ala_racemase_C"/>
</dbReference>
<dbReference type="Proteomes" id="UP000461162">
    <property type="component" value="Unassembled WGS sequence"/>
</dbReference>
<dbReference type="EC" id="5.1.1.1" evidence="4"/>
<name>A0A7K1KP17_9BACT</name>
<feature type="active site" description="Proton acceptor; specific for L-alanine" evidence="4">
    <location>
        <position position="265"/>
    </location>
</feature>
<dbReference type="EMBL" id="WODC01000005">
    <property type="protein sequence ID" value="MUM77797.1"/>
    <property type="molecule type" value="Genomic_DNA"/>
</dbReference>
<dbReference type="AlphaFoldDB" id="A0A7K1KP17"/>